<dbReference type="SUPFAM" id="SSF52266">
    <property type="entry name" value="SGNH hydrolase"/>
    <property type="match status" value="1"/>
</dbReference>
<sequence length="481" mass="53564">MIFKKFKRTSLKWCQLILLMLPTLIYAQTKLPAIFSNNMILQQASEPKIWGTDAPGKKISVRTSWNNKEYSAVTDANGKFIVKLVTTTAGGPYTITINGSKKIELRNILLGEVWLCAGQSNMEMPLKGYPNQPIEGALQAVLNSTNDQIRMFTVPRHPNLKEQDTIKQTQWLSASVENTNKFSATAYFFGRLINQVLNVPVGLVNVSYGGSNAEAWMSATGLKAFPEIKLPVEGDKIPAPNRAATMLYNGMLHPVIGYGIKGAIWYQGESNYERPDQYETLFPAMVAQWRNDWGIGDFPFHFAQIAPYNYAQLPPYNSGGKYNSAYLRDAQRKSLDKIPNSGMISLIDIGEEDCIHPMKKREAGERFALLALGRTYGKTGFTYEGPIVDKITLDGNVVNIKFKNVPSGMTSYGKPITEFELAGEDGNFSPATATLTRAGISIFNPNIKKPKFVRYAFKDFVVGNVFNIEGLPLPSFMEEIK</sequence>
<dbReference type="Gene3D" id="3.40.50.1110">
    <property type="entry name" value="SGNH hydrolase"/>
    <property type="match status" value="1"/>
</dbReference>
<feature type="domain" description="Sialate O-acetylesterase" evidence="2">
    <location>
        <begin position="112"/>
        <end position="367"/>
    </location>
</feature>
<protein>
    <recommendedName>
        <fullName evidence="2">Sialate O-acetylesterase domain-containing protein</fullName>
    </recommendedName>
</protein>
<dbReference type="Pfam" id="PF03629">
    <property type="entry name" value="SASA"/>
    <property type="match status" value="1"/>
</dbReference>
<dbReference type="PANTHER" id="PTHR22901:SF0">
    <property type="entry name" value="SIALATE O-ACETYLESTERASE"/>
    <property type="match status" value="1"/>
</dbReference>
<gene>
    <name evidence="3" type="ORF">O3P16_13095</name>
</gene>
<reference evidence="3 4" key="1">
    <citation type="submission" date="2022-12" db="EMBL/GenBank/DDBJ databases">
        <title>Chitinophagaceae gen. sp. nov., a new member of the family Chitinophagaceae, isolated from soil in a chemical factory.</title>
        <authorList>
            <person name="Ke Z."/>
        </authorList>
    </citation>
    <scope>NUCLEOTIDE SEQUENCE [LARGE SCALE GENOMIC DNA]</scope>
    <source>
        <strain evidence="3 4">LY-5</strain>
    </source>
</reference>
<dbReference type="Proteomes" id="UP001210231">
    <property type="component" value="Unassembled WGS sequence"/>
</dbReference>
<organism evidence="3 4">
    <name type="scientific">Polluticaenibacter yanchengensis</name>
    <dbReference type="NCBI Taxonomy" id="3014562"/>
    <lineage>
        <taxon>Bacteria</taxon>
        <taxon>Pseudomonadati</taxon>
        <taxon>Bacteroidota</taxon>
        <taxon>Chitinophagia</taxon>
        <taxon>Chitinophagales</taxon>
        <taxon>Chitinophagaceae</taxon>
        <taxon>Polluticaenibacter</taxon>
    </lineage>
</organism>
<dbReference type="RefSeq" id="WP_407032078.1">
    <property type="nucleotide sequence ID" value="NZ_JAQGEF010000016.1"/>
</dbReference>
<dbReference type="PANTHER" id="PTHR22901">
    <property type="entry name" value="SIALATE O-ACETYLESTERASE"/>
    <property type="match status" value="1"/>
</dbReference>
<dbReference type="EMBL" id="JAQGEF010000016">
    <property type="protein sequence ID" value="MDA3615750.1"/>
    <property type="molecule type" value="Genomic_DNA"/>
</dbReference>
<evidence type="ECO:0000259" key="2">
    <source>
        <dbReference type="Pfam" id="PF03629"/>
    </source>
</evidence>
<accession>A0ABT4ULV5</accession>
<keyword evidence="1" id="KW-0378">Hydrolase</keyword>
<proteinExistence type="predicted"/>
<keyword evidence="4" id="KW-1185">Reference proteome</keyword>
<name>A0ABT4ULV5_9BACT</name>
<dbReference type="InterPro" id="IPR039329">
    <property type="entry name" value="SIAE"/>
</dbReference>
<evidence type="ECO:0000313" key="3">
    <source>
        <dbReference type="EMBL" id="MDA3615750.1"/>
    </source>
</evidence>
<comment type="caution">
    <text evidence="3">The sequence shown here is derived from an EMBL/GenBank/DDBJ whole genome shotgun (WGS) entry which is preliminary data.</text>
</comment>
<evidence type="ECO:0000256" key="1">
    <source>
        <dbReference type="ARBA" id="ARBA00022801"/>
    </source>
</evidence>
<evidence type="ECO:0000313" key="4">
    <source>
        <dbReference type="Proteomes" id="UP001210231"/>
    </source>
</evidence>
<dbReference type="InterPro" id="IPR005181">
    <property type="entry name" value="SASA"/>
</dbReference>
<dbReference type="InterPro" id="IPR036514">
    <property type="entry name" value="SGNH_hydro_sf"/>
</dbReference>